<evidence type="ECO:0000256" key="2">
    <source>
        <dbReference type="ARBA" id="ARBA00010617"/>
    </source>
</evidence>
<dbReference type="RefSeq" id="XP_007860877.1">
    <property type="nucleotide sequence ID" value="XM_007862686.1"/>
</dbReference>
<dbReference type="HOGENOM" id="CLU_022195_0_2_1"/>
<evidence type="ECO:0000256" key="7">
    <source>
        <dbReference type="RuleBase" id="RU000461"/>
    </source>
</evidence>
<proteinExistence type="inferred from homology"/>
<dbReference type="GO" id="GO:0005506">
    <property type="term" value="F:iron ion binding"/>
    <property type="evidence" value="ECO:0007669"/>
    <property type="project" value="InterPro"/>
</dbReference>
<keyword evidence="7" id="KW-0503">Monooxygenase</keyword>
<dbReference type="PROSITE" id="PS00086">
    <property type="entry name" value="CYTOCHROME_P450"/>
    <property type="match status" value="1"/>
</dbReference>
<evidence type="ECO:0000256" key="4">
    <source>
        <dbReference type="ARBA" id="ARBA00023002"/>
    </source>
</evidence>
<evidence type="ECO:0000313" key="8">
    <source>
        <dbReference type="EMBL" id="EPQ60475.1"/>
    </source>
</evidence>
<gene>
    <name evidence="8" type="ORF">GLOTRDRAFT_135146</name>
</gene>
<dbReference type="InterPro" id="IPR002403">
    <property type="entry name" value="Cyt_P450_E_grp-IV"/>
</dbReference>
<name>S7RZN6_GLOTA</name>
<keyword evidence="4 7" id="KW-0560">Oxidoreductase</keyword>
<comment type="similarity">
    <text evidence="2 7">Belongs to the cytochrome P450 family.</text>
</comment>
<dbReference type="GO" id="GO:0020037">
    <property type="term" value="F:heme binding"/>
    <property type="evidence" value="ECO:0007669"/>
    <property type="project" value="InterPro"/>
</dbReference>
<dbReference type="OrthoDB" id="1844152at2759"/>
<dbReference type="PRINTS" id="PR00465">
    <property type="entry name" value="EP450IV"/>
</dbReference>
<keyword evidence="6 7" id="KW-0349">Heme</keyword>
<dbReference type="eggNOG" id="KOG0157">
    <property type="taxonomic scope" value="Eukaryota"/>
</dbReference>
<evidence type="ECO:0000256" key="6">
    <source>
        <dbReference type="PIRSR" id="PIRSR602403-1"/>
    </source>
</evidence>
<keyword evidence="5 6" id="KW-0408">Iron</keyword>
<organism evidence="8 9">
    <name type="scientific">Gloeophyllum trabeum (strain ATCC 11539 / FP-39264 / Madison 617)</name>
    <name type="common">Brown rot fungus</name>
    <dbReference type="NCBI Taxonomy" id="670483"/>
    <lineage>
        <taxon>Eukaryota</taxon>
        <taxon>Fungi</taxon>
        <taxon>Dikarya</taxon>
        <taxon>Basidiomycota</taxon>
        <taxon>Agaricomycotina</taxon>
        <taxon>Agaricomycetes</taxon>
        <taxon>Gloeophyllales</taxon>
        <taxon>Gloeophyllaceae</taxon>
        <taxon>Gloeophyllum</taxon>
    </lineage>
</organism>
<dbReference type="GO" id="GO:0016705">
    <property type="term" value="F:oxidoreductase activity, acting on paired donors, with incorporation or reduction of molecular oxygen"/>
    <property type="evidence" value="ECO:0007669"/>
    <property type="project" value="InterPro"/>
</dbReference>
<dbReference type="InterPro" id="IPR017972">
    <property type="entry name" value="Cyt_P450_CS"/>
</dbReference>
<accession>S7RZN6</accession>
<dbReference type="Pfam" id="PF00067">
    <property type="entry name" value="p450"/>
    <property type="match status" value="1"/>
</dbReference>
<reference evidence="8 9" key="1">
    <citation type="journal article" date="2012" name="Science">
        <title>The Paleozoic origin of enzymatic lignin decomposition reconstructed from 31 fungal genomes.</title>
        <authorList>
            <person name="Floudas D."/>
            <person name="Binder M."/>
            <person name="Riley R."/>
            <person name="Barry K."/>
            <person name="Blanchette R.A."/>
            <person name="Henrissat B."/>
            <person name="Martinez A.T."/>
            <person name="Otillar R."/>
            <person name="Spatafora J.W."/>
            <person name="Yadav J.S."/>
            <person name="Aerts A."/>
            <person name="Benoit I."/>
            <person name="Boyd A."/>
            <person name="Carlson A."/>
            <person name="Copeland A."/>
            <person name="Coutinho P.M."/>
            <person name="de Vries R.P."/>
            <person name="Ferreira P."/>
            <person name="Findley K."/>
            <person name="Foster B."/>
            <person name="Gaskell J."/>
            <person name="Glotzer D."/>
            <person name="Gorecki P."/>
            <person name="Heitman J."/>
            <person name="Hesse C."/>
            <person name="Hori C."/>
            <person name="Igarashi K."/>
            <person name="Jurgens J.A."/>
            <person name="Kallen N."/>
            <person name="Kersten P."/>
            <person name="Kohler A."/>
            <person name="Kuees U."/>
            <person name="Kumar T.K.A."/>
            <person name="Kuo A."/>
            <person name="LaButti K."/>
            <person name="Larrondo L.F."/>
            <person name="Lindquist E."/>
            <person name="Ling A."/>
            <person name="Lombard V."/>
            <person name="Lucas S."/>
            <person name="Lundell T."/>
            <person name="Martin R."/>
            <person name="McLaughlin D.J."/>
            <person name="Morgenstern I."/>
            <person name="Morin E."/>
            <person name="Murat C."/>
            <person name="Nagy L.G."/>
            <person name="Nolan M."/>
            <person name="Ohm R.A."/>
            <person name="Patyshakuliyeva A."/>
            <person name="Rokas A."/>
            <person name="Ruiz-Duenas F.J."/>
            <person name="Sabat G."/>
            <person name="Salamov A."/>
            <person name="Samejima M."/>
            <person name="Schmutz J."/>
            <person name="Slot J.C."/>
            <person name="St John F."/>
            <person name="Stenlid J."/>
            <person name="Sun H."/>
            <person name="Sun S."/>
            <person name="Syed K."/>
            <person name="Tsang A."/>
            <person name="Wiebenga A."/>
            <person name="Young D."/>
            <person name="Pisabarro A."/>
            <person name="Eastwood D.C."/>
            <person name="Martin F."/>
            <person name="Cullen D."/>
            <person name="Grigoriev I.V."/>
            <person name="Hibbett D.S."/>
        </authorList>
    </citation>
    <scope>NUCLEOTIDE SEQUENCE [LARGE SCALE GENOMIC DNA]</scope>
    <source>
        <strain evidence="8 9">ATCC 11539</strain>
    </source>
</reference>
<evidence type="ECO:0000313" key="9">
    <source>
        <dbReference type="Proteomes" id="UP000030669"/>
    </source>
</evidence>
<sequence>MSTTLVYATIVAVLVSWLLKVYSPRQRALDAIPTIGPSGYLTSWLGVINLYRSGPKMIQEGYTKYKGKLFKVPDINRWIVIVSRPNMIDELRNAPDDVLSFTAATNDVVSVDYTLRLNNASARHNDYHMPIIRTRLTRNLGNLFPVIHDEIVAAFDDLVTPKGDEWVKLPALHTTMQIVCRATNRIFVGLPVCRNADYLRIGVGFTLDVVQSALFLNLFPRFIGARLPLVPQAVEAAEKHLRPLIEERLRKMEEYGEKWSEKPNDMLQWFLEEAEGPEREVKHWTMRILLLNFAAIHTSSRSFTHALFHLAANPAYIQPMREEVEAVLKEGGWTRASTQKMRKVDSFLRESQRMSGLGAVSLQRKVLQPFTFSDGTTVPVGVHVAAAAECVHLDEENYADADTFNGFRFAEMREEDGEGTKHSLVTTATNYLPFGHGRHACPGRFFAGTELKAMLAHLVLNYDVKLETEGVRPADNWIGVARGPNRKAEVMFRKRQF</sequence>
<dbReference type="CDD" id="cd11041">
    <property type="entry name" value="CYP503A1-like"/>
    <property type="match status" value="1"/>
</dbReference>
<dbReference type="Gene3D" id="1.10.630.10">
    <property type="entry name" value="Cytochrome P450"/>
    <property type="match status" value="1"/>
</dbReference>
<dbReference type="KEGG" id="gtr:GLOTRDRAFT_135146"/>
<dbReference type="EMBL" id="KB469296">
    <property type="protein sequence ID" value="EPQ60475.1"/>
    <property type="molecule type" value="Genomic_DNA"/>
</dbReference>
<keyword evidence="9" id="KW-1185">Reference proteome</keyword>
<protein>
    <submittedName>
        <fullName evidence="8">Cytochrome P450</fullName>
    </submittedName>
</protein>
<dbReference type="OMA" id="TFGMGKH"/>
<comment type="cofactor">
    <cofactor evidence="1 6">
        <name>heme</name>
        <dbReference type="ChEBI" id="CHEBI:30413"/>
    </cofactor>
</comment>
<dbReference type="AlphaFoldDB" id="S7RZN6"/>
<dbReference type="Proteomes" id="UP000030669">
    <property type="component" value="Unassembled WGS sequence"/>
</dbReference>
<dbReference type="PANTHER" id="PTHR46206">
    <property type="entry name" value="CYTOCHROME P450"/>
    <property type="match status" value="1"/>
</dbReference>
<evidence type="ECO:0000256" key="1">
    <source>
        <dbReference type="ARBA" id="ARBA00001971"/>
    </source>
</evidence>
<keyword evidence="3 6" id="KW-0479">Metal-binding</keyword>
<dbReference type="GeneID" id="19303263"/>
<dbReference type="GO" id="GO:0004497">
    <property type="term" value="F:monooxygenase activity"/>
    <property type="evidence" value="ECO:0007669"/>
    <property type="project" value="UniProtKB-KW"/>
</dbReference>
<feature type="binding site" description="axial binding residue" evidence="6">
    <location>
        <position position="441"/>
    </location>
    <ligand>
        <name>heme</name>
        <dbReference type="ChEBI" id="CHEBI:30413"/>
    </ligand>
    <ligandPart>
        <name>Fe</name>
        <dbReference type="ChEBI" id="CHEBI:18248"/>
    </ligandPart>
</feature>
<evidence type="ECO:0000256" key="3">
    <source>
        <dbReference type="ARBA" id="ARBA00022723"/>
    </source>
</evidence>
<dbReference type="InterPro" id="IPR001128">
    <property type="entry name" value="Cyt_P450"/>
</dbReference>
<dbReference type="InterPro" id="IPR036396">
    <property type="entry name" value="Cyt_P450_sf"/>
</dbReference>
<dbReference type="SUPFAM" id="SSF48264">
    <property type="entry name" value="Cytochrome P450"/>
    <property type="match status" value="1"/>
</dbReference>
<evidence type="ECO:0000256" key="5">
    <source>
        <dbReference type="ARBA" id="ARBA00023004"/>
    </source>
</evidence>